<reference evidence="1" key="1">
    <citation type="submission" date="2021-06" db="EMBL/GenBank/DDBJ databases">
        <authorList>
            <person name="Kallberg Y."/>
            <person name="Tangrot J."/>
            <person name="Rosling A."/>
        </authorList>
    </citation>
    <scope>NUCLEOTIDE SEQUENCE</scope>
    <source>
        <strain evidence="1">MA453B</strain>
    </source>
</reference>
<evidence type="ECO:0000313" key="1">
    <source>
        <dbReference type="EMBL" id="CAG8770515.1"/>
    </source>
</evidence>
<evidence type="ECO:0000313" key="2">
    <source>
        <dbReference type="Proteomes" id="UP000789405"/>
    </source>
</evidence>
<dbReference type="EMBL" id="CAJVPY010019181">
    <property type="protein sequence ID" value="CAG8770515.1"/>
    <property type="molecule type" value="Genomic_DNA"/>
</dbReference>
<dbReference type="Proteomes" id="UP000789405">
    <property type="component" value="Unassembled WGS sequence"/>
</dbReference>
<name>A0A9N9NWJ9_9GLOM</name>
<sequence>NILWVVRIISTYKAEIPAKYLMELDRGLPQRQSVKIQRWPVNNDLRAGFDLKEPNG</sequence>
<dbReference type="OrthoDB" id="2382948at2759"/>
<comment type="caution">
    <text evidence="1">The sequence shown here is derived from an EMBL/GenBank/DDBJ whole genome shotgun (WGS) entry which is preliminary data.</text>
</comment>
<organism evidence="1 2">
    <name type="scientific">Dentiscutata erythropus</name>
    <dbReference type="NCBI Taxonomy" id="1348616"/>
    <lineage>
        <taxon>Eukaryota</taxon>
        <taxon>Fungi</taxon>
        <taxon>Fungi incertae sedis</taxon>
        <taxon>Mucoromycota</taxon>
        <taxon>Glomeromycotina</taxon>
        <taxon>Glomeromycetes</taxon>
        <taxon>Diversisporales</taxon>
        <taxon>Gigasporaceae</taxon>
        <taxon>Dentiscutata</taxon>
    </lineage>
</organism>
<dbReference type="AlphaFoldDB" id="A0A9N9NWJ9"/>
<gene>
    <name evidence="1" type="ORF">DERYTH_LOCUS18643</name>
</gene>
<feature type="non-terminal residue" evidence="1">
    <location>
        <position position="1"/>
    </location>
</feature>
<proteinExistence type="predicted"/>
<protein>
    <submittedName>
        <fullName evidence="1">6252_t:CDS:1</fullName>
    </submittedName>
</protein>
<keyword evidence="2" id="KW-1185">Reference proteome</keyword>
<accession>A0A9N9NWJ9</accession>